<evidence type="ECO:0000313" key="3">
    <source>
        <dbReference type="Proteomes" id="UP000003786"/>
    </source>
</evidence>
<dbReference type="VEuPathDB" id="PiroplasmaDB:TOT_040000293"/>
<evidence type="ECO:0000256" key="1">
    <source>
        <dbReference type="ARBA" id="ARBA00011047"/>
    </source>
</evidence>
<keyword evidence="3" id="KW-1185">Reference proteome</keyword>
<dbReference type="PANTHER" id="PTHR15323:SF6">
    <property type="entry name" value="CELL DIVISION CYCLE PROTEIN 123 HOMOLOG"/>
    <property type="match status" value="1"/>
</dbReference>
<protein>
    <submittedName>
        <fullName evidence="2">Uncharacterized protein</fullName>
    </submittedName>
</protein>
<dbReference type="Pfam" id="PF07065">
    <property type="entry name" value="D123"/>
    <property type="match status" value="1"/>
</dbReference>
<accession>J4C948</accession>
<dbReference type="PANTHER" id="PTHR15323">
    <property type="entry name" value="D123 PROTEIN"/>
    <property type="match status" value="1"/>
</dbReference>
<dbReference type="OMA" id="HKLYSFC"/>
<proteinExistence type="inferred from homology"/>
<dbReference type="Proteomes" id="UP000003786">
    <property type="component" value="Chromosome 4"/>
</dbReference>
<dbReference type="eggNOG" id="KOG2983">
    <property type="taxonomic scope" value="Eukaryota"/>
</dbReference>
<dbReference type="STRING" id="869250.J4C948"/>
<organism evidence="2 3">
    <name type="scientific">Theileria orientalis strain Shintoku</name>
    <dbReference type="NCBI Taxonomy" id="869250"/>
    <lineage>
        <taxon>Eukaryota</taxon>
        <taxon>Sar</taxon>
        <taxon>Alveolata</taxon>
        <taxon>Apicomplexa</taxon>
        <taxon>Aconoidasida</taxon>
        <taxon>Piroplasmida</taxon>
        <taxon>Theileriidae</taxon>
        <taxon>Theileria</taxon>
    </lineage>
</organism>
<dbReference type="InterPro" id="IPR009772">
    <property type="entry name" value="CDC123"/>
</dbReference>
<comment type="similarity">
    <text evidence="1">Belongs to the CDC123 family.</text>
</comment>
<dbReference type="EMBL" id="AP011949">
    <property type="protein sequence ID" value="BAM41913.1"/>
    <property type="molecule type" value="Genomic_DNA"/>
</dbReference>
<dbReference type="AlphaFoldDB" id="J4C948"/>
<name>J4C948_THEOR</name>
<sequence length="514" mass="59289">MEIEILLNGLFKSCTIFNDFSNIFKCKVVPTSIGGNQLCRKYYEKFDKILFNSDEKNNISRKYSDVKLLGGNLFVVLLNHHVDTYSKSYYYLSIIKVCLKIQEKDDFFSVTPLESHTVTASSLDELELKYESFKKCSENGFEENFFGRMKVDCNSNDIIDTINGYTLDNDLKSLVCNDLDGFLFDIWSSVGTSPYHEWASLNSEEADKSYKSLYLTNKGIELTGSVLEYLSSDVMVLPNHLKSAKFSHVEEYSELSEYSDSDSLEGSESVFDFSSGSFATFFNKVTETIKEFGGLALPYLNGSYLQDGSWIINNSTVCNDLRDVVLLLKGSTAWQNELVNTPVASEVRDKHELKLYLYKIPHFVKSVQFRLFVHEAQILLISQLFFNNVYDYLLKEEAFSELYEQIVKFYNHNLVRRLPKDVSKVVVDLYIINRTDEIYVTNVSPWYLNNENIFTWEEIQEYVTSERPFDHDESIKVTYFGSVAFAILLSNKLSRHKLYSFCSEDVEEFAKLSA</sequence>
<reference evidence="2 3" key="1">
    <citation type="journal article" date="2012" name="MBio">
        <title>Comparative genome analysis of three eukaryotic parasites with differing abilities to transform leukocytes reveals key mediators of Theileria-induced leukocyte transformation.</title>
        <authorList>
            <person name="Hayashida K."/>
            <person name="Hara Y."/>
            <person name="Abe T."/>
            <person name="Yamasaki C."/>
            <person name="Toyoda A."/>
            <person name="Kosuge T."/>
            <person name="Suzuki Y."/>
            <person name="Sato Y."/>
            <person name="Kawashima S."/>
            <person name="Katayama T."/>
            <person name="Wakaguri H."/>
            <person name="Inoue N."/>
            <person name="Homma K."/>
            <person name="Tada-Umezaki M."/>
            <person name="Yagi Y."/>
            <person name="Fujii Y."/>
            <person name="Habara T."/>
            <person name="Kanehisa M."/>
            <person name="Watanabe H."/>
            <person name="Ito K."/>
            <person name="Gojobori T."/>
            <person name="Sugawara H."/>
            <person name="Imanishi T."/>
            <person name="Weir W."/>
            <person name="Gardner M."/>
            <person name="Pain A."/>
            <person name="Shiels B."/>
            <person name="Hattori M."/>
            <person name="Nene V."/>
            <person name="Sugimoto C."/>
        </authorList>
    </citation>
    <scope>NUCLEOTIDE SEQUENCE [LARGE SCALE GENOMIC DNA]</scope>
    <source>
        <strain evidence="2 3">Shintoku</strain>
    </source>
</reference>
<dbReference type="KEGG" id="tot:TOT_040000293"/>
<dbReference type="GO" id="GO:0005737">
    <property type="term" value="C:cytoplasm"/>
    <property type="evidence" value="ECO:0007669"/>
    <property type="project" value="TreeGrafter"/>
</dbReference>
<dbReference type="OrthoDB" id="360540at2759"/>
<dbReference type="GeneID" id="20716371"/>
<dbReference type="RefSeq" id="XP_009692214.1">
    <property type="nucleotide sequence ID" value="XM_009693919.1"/>
</dbReference>
<gene>
    <name evidence="2" type="ORF">TOT_040000293</name>
</gene>
<evidence type="ECO:0000313" key="2">
    <source>
        <dbReference type="EMBL" id="BAM41913.1"/>
    </source>
</evidence>